<proteinExistence type="predicted"/>
<evidence type="ECO:0000313" key="3">
    <source>
        <dbReference type="Proteomes" id="UP000041254"/>
    </source>
</evidence>
<name>A0A0G4FY56_VITBC</name>
<evidence type="ECO:0000256" key="1">
    <source>
        <dbReference type="SAM" id="MobiDB-lite"/>
    </source>
</evidence>
<evidence type="ECO:0008006" key="4">
    <source>
        <dbReference type="Google" id="ProtNLM"/>
    </source>
</evidence>
<feature type="compositionally biased region" description="Polar residues" evidence="1">
    <location>
        <begin position="424"/>
        <end position="439"/>
    </location>
</feature>
<feature type="compositionally biased region" description="Basic and acidic residues" evidence="1">
    <location>
        <begin position="120"/>
        <end position="134"/>
    </location>
</feature>
<dbReference type="SUPFAM" id="SSF55781">
    <property type="entry name" value="GAF domain-like"/>
    <property type="match status" value="1"/>
</dbReference>
<reference evidence="2 3" key="1">
    <citation type="submission" date="2014-11" db="EMBL/GenBank/DDBJ databases">
        <authorList>
            <person name="Zhu J."/>
            <person name="Qi W."/>
            <person name="Song R."/>
        </authorList>
    </citation>
    <scope>NUCLEOTIDE SEQUENCE [LARGE SCALE GENOMIC DNA]</scope>
</reference>
<feature type="compositionally biased region" description="Low complexity" evidence="1">
    <location>
        <begin position="682"/>
        <end position="693"/>
    </location>
</feature>
<evidence type="ECO:0000313" key="2">
    <source>
        <dbReference type="EMBL" id="CEM20090.1"/>
    </source>
</evidence>
<feature type="compositionally biased region" description="Polar residues" evidence="1">
    <location>
        <begin position="52"/>
        <end position="65"/>
    </location>
</feature>
<feature type="region of interest" description="Disordered" evidence="1">
    <location>
        <begin position="662"/>
        <end position="703"/>
    </location>
</feature>
<feature type="compositionally biased region" description="Basic and acidic residues" evidence="1">
    <location>
        <begin position="901"/>
        <end position="925"/>
    </location>
</feature>
<gene>
    <name evidence="2" type="ORF">Vbra_6065</name>
</gene>
<dbReference type="InParanoid" id="A0A0G4FY56"/>
<protein>
    <recommendedName>
        <fullName evidence="4">GAF domain-containing protein</fullName>
    </recommendedName>
</protein>
<feature type="region of interest" description="Disordered" evidence="1">
    <location>
        <begin position="176"/>
        <end position="237"/>
    </location>
</feature>
<feature type="compositionally biased region" description="Basic residues" evidence="1">
    <location>
        <begin position="186"/>
        <end position="205"/>
    </location>
</feature>
<dbReference type="AlphaFoldDB" id="A0A0G4FY56"/>
<dbReference type="Proteomes" id="UP000041254">
    <property type="component" value="Unassembled WGS sequence"/>
</dbReference>
<dbReference type="InterPro" id="IPR029016">
    <property type="entry name" value="GAF-like_dom_sf"/>
</dbReference>
<dbReference type="VEuPathDB" id="CryptoDB:Vbra_6065"/>
<keyword evidence="3" id="KW-1185">Reference proteome</keyword>
<feature type="region of interest" description="Disordered" evidence="1">
    <location>
        <begin position="890"/>
        <end position="933"/>
    </location>
</feature>
<dbReference type="EMBL" id="CDMY01000520">
    <property type="protein sequence ID" value="CEM20090.1"/>
    <property type="molecule type" value="Genomic_DNA"/>
</dbReference>
<sequence>MSLRKKTSRNFSLVGKELVFGGPLDHARSRTPSPEAPSSARRGVPKPLPTLRQISPQAYEQPQKTPHSKEDGVLFKDQAGMPLVEKSPKRDSPPRSARAAKRETPRSDNLAEVVRVTTLRKSDAKGAEGGESKQRSQATVQAEGPEEGAIEPPLEPVTEEEGLVQELMQIIKAQHERIEKLTRRSPVSRKRSRPRRKVPSQHRRLKDWEAKLQLQQDTETEREEEQKGDALPSSSLMEDIDERIKASDVGEMRQAVRELTKKLQLLSGQVRKHKVESAALKGIIKRAKLDDPEELQRVFDAIKRHSRHVAQLLPVDAPASVPSKAPNPPGDIPLSSSLPWLSLELPKREEPSLHVKFSAPDIFPISGDLKEQEAEDASPGSATNLTTVRSATSQRLSPPPSPTGGRTMSEDESPSSPTPEKLSLTISRSEPQLRHQSTIAFRRQGSVLRRQESGGQTERGGTGGALSEMILQRTTQFGQALNRSQSFKDAFQTILESVGSIMGRSSVEGTLYLIHDKLRCAVEPHRTAGHDVVYYMDGQDGKLPLQVYRIVSDLDKEREKQSAVLGHSVIEPRFSDLSASLPYVRGNVMAIPLVVRHMKGDHPSGKGKQELRLKLTGKKRKKGLLNVGAPPPAKGLLAVLQVIATPSSPLPWKSLNRMMTMGPGGGGGGVDKDSSPMKGQLSRQSSSRFSASSPTGHQAPFSRSDLGVLEMQGTLMSNCLSRLVQKTVLEQSRKRLAECLELAALLEASTTLADLEETIKRTFVTFFRVKRVRVLFWYDRENCLLLSPAQHYSALLPSAVNKQRLSFFDIDPMLDASTNLPARRRPPRLAADRGLIGQAVKRREIILSSDLTLDPYLDPTVDGVARRGKSSRHRDGNMLLGPMLFEDMRSHAQQQRQQHNGRKDAGDDKSGREGDKGKDKGDKSAETGQPRYMLISQGKIQRTRLVGVIQLIDKTQSSYPTARSPPSSLSLDADRIPNVPFIEEDIECLAYLLPICAAVAWRIFEIEKVSGKLRSDQEVTLDQLLAGCQSLTEGSTEKKRRISISISSADSSPR</sequence>
<feature type="region of interest" description="Disordered" evidence="1">
    <location>
        <begin position="370"/>
        <end position="464"/>
    </location>
</feature>
<organism evidence="2 3">
    <name type="scientific">Vitrella brassicaformis (strain CCMP3155)</name>
    <dbReference type="NCBI Taxonomy" id="1169540"/>
    <lineage>
        <taxon>Eukaryota</taxon>
        <taxon>Sar</taxon>
        <taxon>Alveolata</taxon>
        <taxon>Colpodellida</taxon>
        <taxon>Vitrellaceae</taxon>
        <taxon>Vitrella</taxon>
    </lineage>
</organism>
<feature type="compositionally biased region" description="Polar residues" evidence="1">
    <location>
        <begin position="380"/>
        <end position="396"/>
    </location>
</feature>
<feature type="region of interest" description="Disordered" evidence="1">
    <location>
        <begin position="1"/>
        <end position="160"/>
    </location>
</feature>
<dbReference type="Gene3D" id="3.30.450.40">
    <property type="match status" value="1"/>
</dbReference>
<accession>A0A0G4FY56</accession>